<keyword evidence="10" id="KW-1185">Reference proteome</keyword>
<keyword evidence="4" id="KW-0319">Glycerol metabolism</keyword>
<evidence type="ECO:0000256" key="1">
    <source>
        <dbReference type="ARBA" id="ARBA00007277"/>
    </source>
</evidence>
<dbReference type="Pfam" id="PF03009">
    <property type="entry name" value="GDPD"/>
    <property type="match status" value="1"/>
</dbReference>
<dbReference type="PANTHER" id="PTHR43620:SF7">
    <property type="entry name" value="GLYCEROPHOSPHODIESTER PHOSPHODIESTERASE GDPD5-RELATED"/>
    <property type="match status" value="1"/>
</dbReference>
<evidence type="ECO:0000256" key="5">
    <source>
        <dbReference type="ARBA" id="ARBA00022801"/>
    </source>
</evidence>
<evidence type="ECO:0000313" key="8">
    <source>
        <dbReference type="EMBL" id="MBB6564520.1"/>
    </source>
</evidence>
<evidence type="ECO:0000259" key="7">
    <source>
        <dbReference type="PROSITE" id="PS51704"/>
    </source>
</evidence>
<feature type="domain" description="GP-PDE" evidence="7">
    <location>
        <begin position="1"/>
        <end position="314"/>
    </location>
</feature>
<evidence type="ECO:0000256" key="4">
    <source>
        <dbReference type="ARBA" id="ARBA00022798"/>
    </source>
</evidence>
<evidence type="ECO:0000256" key="6">
    <source>
        <dbReference type="ARBA" id="ARBA00047512"/>
    </source>
</evidence>
<dbReference type="GO" id="GO:0006629">
    <property type="term" value="P:lipid metabolic process"/>
    <property type="evidence" value="ECO:0007669"/>
    <property type="project" value="InterPro"/>
</dbReference>
<reference evidence="8 11" key="2">
    <citation type="submission" date="2020-08" db="EMBL/GenBank/DDBJ databases">
        <title>Sequencing the genomes of 1000 actinobacteria strains.</title>
        <authorList>
            <person name="Klenk H.-P."/>
        </authorList>
    </citation>
    <scope>NUCLEOTIDE SEQUENCE [LARGE SCALE GENOMIC DNA]</scope>
    <source>
        <strain evidence="8 11">DSM 15626</strain>
    </source>
</reference>
<dbReference type="PANTHER" id="PTHR43620">
    <property type="entry name" value="GLYCEROPHOSPHORYL DIESTER PHOSPHODIESTERASE"/>
    <property type="match status" value="1"/>
</dbReference>
<dbReference type="AlphaFoldDB" id="A0A7Y4L0W3"/>
<keyword evidence="5 8" id="KW-0378">Hydrolase</keyword>
<dbReference type="GO" id="GO:0042597">
    <property type="term" value="C:periplasmic space"/>
    <property type="evidence" value="ECO:0007669"/>
    <property type="project" value="TreeGrafter"/>
</dbReference>
<evidence type="ECO:0000313" key="9">
    <source>
        <dbReference type="EMBL" id="NOL42224.1"/>
    </source>
</evidence>
<comment type="similarity">
    <text evidence="1">Belongs to the glycerophosphoryl diester phosphodiesterase family.</text>
</comment>
<dbReference type="RefSeq" id="WP_171674735.1">
    <property type="nucleotide sequence ID" value="NZ_BAAAGT010000006.1"/>
</dbReference>
<protein>
    <recommendedName>
        <fullName evidence="2">glycerophosphodiester phosphodiesterase</fullName>
        <ecNumber evidence="2">3.1.4.46</ecNumber>
    </recommendedName>
</protein>
<keyword evidence="3" id="KW-0732">Signal</keyword>
<evidence type="ECO:0000256" key="3">
    <source>
        <dbReference type="ARBA" id="ARBA00022729"/>
    </source>
</evidence>
<evidence type="ECO:0000313" key="10">
    <source>
        <dbReference type="Proteomes" id="UP000534306"/>
    </source>
</evidence>
<comment type="caution">
    <text evidence="9">The sequence shown here is derived from an EMBL/GenBank/DDBJ whole genome shotgun (WGS) entry which is preliminary data.</text>
</comment>
<dbReference type="Gene3D" id="3.20.20.190">
    <property type="entry name" value="Phosphatidylinositol (PI) phosphodiesterase"/>
    <property type="match status" value="1"/>
</dbReference>
<accession>A0A7Y4L0W3</accession>
<reference evidence="9 10" key="1">
    <citation type="submission" date="2020-05" db="EMBL/GenBank/DDBJ databases">
        <title>Genome sequence of Kribbella sandramycini ATCC 39419.</title>
        <authorList>
            <person name="Maclea K.S."/>
            <person name="Fair J.L."/>
        </authorList>
    </citation>
    <scope>NUCLEOTIDE SEQUENCE [LARGE SCALE GENOMIC DNA]</scope>
    <source>
        <strain evidence="9 10">ATCC 39419</strain>
    </source>
</reference>
<dbReference type="EMBL" id="JABJRC010000004">
    <property type="protein sequence ID" value="NOL42224.1"/>
    <property type="molecule type" value="Genomic_DNA"/>
</dbReference>
<sequence>MLVIAHRGASGYRPEHTPAAYRLAAAQGADYIEPDLVATLDGVLVCRHENEISGTTDVAHRPVFADRRITKVIDGEAVTGWFVEDFTYAELRTLRARERMPALRSSNTAYDGLEAIPTFDDVVALARQESLRLGRPIGVIPEIKRPAYFRRLGLPLEELLTERILALRLRPAEIMVQSFEPTSLRRLAVMTRVPLVQLIDAESAPSDLLRLGDRRTFADLLEPAGLRDIATYAQVLAPHKDLVIPRTPTGALGEPTRLVGQAHRAGLSVQLWTFRAERRFLPTATDFRTELTRFARLGIAGIFTDHPDQAATTLKPAALPG</sequence>
<dbReference type="PROSITE" id="PS51704">
    <property type="entry name" value="GP_PDE"/>
    <property type="match status" value="1"/>
</dbReference>
<gene>
    <name evidence="8" type="ORF">HNR71_000157</name>
    <name evidence="9" type="ORF">HPO96_18420</name>
</gene>
<dbReference type="EMBL" id="JACHKF010000001">
    <property type="protein sequence ID" value="MBB6564520.1"/>
    <property type="molecule type" value="Genomic_DNA"/>
</dbReference>
<dbReference type="GO" id="GO:0008889">
    <property type="term" value="F:glycerophosphodiester phosphodiesterase activity"/>
    <property type="evidence" value="ECO:0007669"/>
    <property type="project" value="UniProtKB-EC"/>
</dbReference>
<evidence type="ECO:0000256" key="2">
    <source>
        <dbReference type="ARBA" id="ARBA00012247"/>
    </source>
</evidence>
<name>A0A7Y4L0W3_9ACTN</name>
<organism evidence="9 10">
    <name type="scientific">Kribbella sandramycini</name>
    <dbReference type="NCBI Taxonomy" id="60450"/>
    <lineage>
        <taxon>Bacteria</taxon>
        <taxon>Bacillati</taxon>
        <taxon>Actinomycetota</taxon>
        <taxon>Actinomycetes</taxon>
        <taxon>Propionibacteriales</taxon>
        <taxon>Kribbellaceae</taxon>
        <taxon>Kribbella</taxon>
    </lineage>
</organism>
<dbReference type="GO" id="GO:0006071">
    <property type="term" value="P:glycerol metabolic process"/>
    <property type="evidence" value="ECO:0007669"/>
    <property type="project" value="UniProtKB-KW"/>
</dbReference>
<dbReference type="InterPro" id="IPR030395">
    <property type="entry name" value="GP_PDE_dom"/>
</dbReference>
<dbReference type="EC" id="3.1.4.46" evidence="2"/>
<proteinExistence type="inferred from homology"/>
<dbReference type="SUPFAM" id="SSF51695">
    <property type="entry name" value="PLC-like phosphodiesterases"/>
    <property type="match status" value="1"/>
</dbReference>
<evidence type="ECO:0000313" key="11">
    <source>
        <dbReference type="Proteomes" id="UP000553957"/>
    </source>
</evidence>
<dbReference type="Proteomes" id="UP000553957">
    <property type="component" value="Unassembled WGS sequence"/>
</dbReference>
<dbReference type="InterPro" id="IPR017946">
    <property type="entry name" value="PLC-like_Pdiesterase_TIM-brl"/>
</dbReference>
<dbReference type="Proteomes" id="UP000534306">
    <property type="component" value="Unassembled WGS sequence"/>
</dbReference>
<comment type="catalytic activity">
    <reaction evidence="6">
        <text>a sn-glycero-3-phosphodiester + H2O = an alcohol + sn-glycerol 3-phosphate + H(+)</text>
        <dbReference type="Rhea" id="RHEA:12969"/>
        <dbReference type="ChEBI" id="CHEBI:15377"/>
        <dbReference type="ChEBI" id="CHEBI:15378"/>
        <dbReference type="ChEBI" id="CHEBI:30879"/>
        <dbReference type="ChEBI" id="CHEBI:57597"/>
        <dbReference type="ChEBI" id="CHEBI:83408"/>
        <dbReference type="EC" id="3.1.4.46"/>
    </reaction>
</comment>